<dbReference type="PROSITE" id="PS00600">
    <property type="entry name" value="AA_TRANSFER_CLASS_3"/>
    <property type="match status" value="1"/>
</dbReference>
<dbReference type="FunFam" id="3.40.640.10:FF:000004">
    <property type="entry name" value="Acetylornithine aminotransferase"/>
    <property type="match status" value="1"/>
</dbReference>
<dbReference type="NCBIfam" id="NF002874">
    <property type="entry name" value="PRK03244.1"/>
    <property type="match status" value="1"/>
</dbReference>
<comment type="subunit">
    <text evidence="5">Homodimer.</text>
</comment>
<gene>
    <name evidence="5" type="primary">argD</name>
    <name evidence="7" type="ORF">FNH21_14380</name>
</gene>
<dbReference type="NCBIfam" id="NF002325">
    <property type="entry name" value="PRK01278.1"/>
    <property type="match status" value="1"/>
</dbReference>
<dbReference type="InterPro" id="IPR015422">
    <property type="entry name" value="PyrdxlP-dep_Trfase_small"/>
</dbReference>
<dbReference type="OrthoDB" id="9801052at2"/>
<comment type="pathway">
    <text evidence="5">Amino-acid biosynthesis; L-arginine biosynthesis; N(2)-acetyl-L-ornithine from L-glutamate: step 4/4.</text>
</comment>
<comment type="caution">
    <text evidence="7">The sequence shown here is derived from an EMBL/GenBank/DDBJ whole genome shotgun (WGS) entry which is preliminary data.</text>
</comment>
<comment type="cofactor">
    <cofactor evidence="5">
        <name>pyridoxal 5'-phosphate</name>
        <dbReference type="ChEBI" id="CHEBI:597326"/>
    </cofactor>
    <text evidence="5">Binds 1 pyridoxal phosphate per subunit.</text>
</comment>
<evidence type="ECO:0000256" key="2">
    <source>
        <dbReference type="ARBA" id="ARBA00022605"/>
    </source>
</evidence>
<dbReference type="AlphaFoldDB" id="A0A7X1TPJ1"/>
<evidence type="ECO:0000256" key="1">
    <source>
        <dbReference type="ARBA" id="ARBA00022576"/>
    </source>
</evidence>
<evidence type="ECO:0000256" key="5">
    <source>
        <dbReference type="HAMAP-Rule" id="MF_01107"/>
    </source>
</evidence>
<dbReference type="GO" id="GO:0006526">
    <property type="term" value="P:L-arginine biosynthetic process"/>
    <property type="evidence" value="ECO:0007669"/>
    <property type="project" value="UniProtKB-UniRule"/>
</dbReference>
<dbReference type="Gene3D" id="3.90.1150.10">
    <property type="entry name" value="Aspartate Aminotransferase, domain 1"/>
    <property type="match status" value="1"/>
</dbReference>
<keyword evidence="2 5" id="KW-0028">Amino-acid biosynthesis</keyword>
<name>A0A7X1TPJ1_9MICC</name>
<feature type="region of interest" description="Disordered" evidence="6">
    <location>
        <begin position="1"/>
        <end position="23"/>
    </location>
</feature>
<comment type="catalytic activity">
    <reaction evidence="5">
        <text>N(2)-acetyl-L-ornithine + 2-oxoglutarate = N-acetyl-L-glutamate 5-semialdehyde + L-glutamate</text>
        <dbReference type="Rhea" id="RHEA:18049"/>
        <dbReference type="ChEBI" id="CHEBI:16810"/>
        <dbReference type="ChEBI" id="CHEBI:29123"/>
        <dbReference type="ChEBI" id="CHEBI:29985"/>
        <dbReference type="ChEBI" id="CHEBI:57805"/>
        <dbReference type="EC" id="2.6.1.11"/>
    </reaction>
</comment>
<dbReference type="RefSeq" id="WP_152816736.1">
    <property type="nucleotide sequence ID" value="NZ_VJXX01000005.1"/>
</dbReference>
<feature type="binding site" evidence="5">
    <location>
        <position position="333"/>
    </location>
    <ligand>
        <name>N(2)-acetyl-L-ornithine</name>
        <dbReference type="ChEBI" id="CHEBI:57805"/>
    </ligand>
</feature>
<dbReference type="GO" id="GO:0003992">
    <property type="term" value="F:N2-acetyl-L-ornithine:2-oxoglutarate 5-aminotransferase activity"/>
    <property type="evidence" value="ECO:0007669"/>
    <property type="project" value="UniProtKB-UniRule"/>
</dbReference>
<dbReference type="InterPro" id="IPR049704">
    <property type="entry name" value="Aminotrans_3_PPA_site"/>
</dbReference>
<proteinExistence type="inferred from homology"/>
<keyword evidence="3 5" id="KW-0808">Transferase</keyword>
<dbReference type="Pfam" id="PF00202">
    <property type="entry name" value="Aminotran_3"/>
    <property type="match status" value="1"/>
</dbReference>
<dbReference type="EMBL" id="VJXX01000005">
    <property type="protein sequence ID" value="MPY11889.1"/>
    <property type="molecule type" value="Genomic_DNA"/>
</dbReference>
<dbReference type="CDD" id="cd00610">
    <property type="entry name" value="OAT_like"/>
    <property type="match status" value="1"/>
</dbReference>
<sequence length="459" mass="46818">MTDFGTTTGTQGTVGTAHGRHAAAGPVDAVPAEAGRIDAGTAGHAVGVLTGGSSGADWLARYSGSLMGVFGTPQRVLVRGSGCYVWDADGSRYLDLLGGIAVNAVGHAHPFVTSVISSQLATLGHISNFFTSPTQVALAEKLLALADAPEGSRVFFTNSGAEALEAAVKLARRNSTPERRRILALDGAFHGRTMGALALTSKKAYREPFEPLPGGVEHLPFDDVEALRAAMDHTVAALVVEPIQGEAGVRPLSAGYLRAARELTREHGALLILDEVQSGIGRTGRWFAHQGVEGVVPDAMTLAKGLGGGFPVGALVTFGEAVSTLISAGQHGTTFGGNPVATAAGLATLHVLETTGALQDAVHVGALLRRGLAATRGVVAVRGEGLLIGFDLDGDHAPAAVQAALQSGFIINATGPATIRLAPPLILTEDQAASFLDALPGILDAARPSTDSTSQEAPA</sequence>
<accession>A0A7X1TPJ1</accession>
<feature type="binding site" evidence="5">
    <location>
        <position position="334"/>
    </location>
    <ligand>
        <name>pyridoxal 5'-phosphate</name>
        <dbReference type="ChEBI" id="CHEBI:597326"/>
    </ligand>
</feature>
<dbReference type="PANTHER" id="PTHR11986:SF79">
    <property type="entry name" value="ACETYLORNITHINE AMINOTRANSFERASE, MITOCHONDRIAL"/>
    <property type="match status" value="1"/>
</dbReference>
<feature type="binding site" evidence="5">
    <location>
        <position position="192"/>
    </location>
    <ligand>
        <name>N(2)-acetyl-L-ornithine</name>
        <dbReference type="ChEBI" id="CHEBI:57805"/>
    </ligand>
</feature>
<keyword evidence="8" id="KW-1185">Reference proteome</keyword>
<evidence type="ECO:0000313" key="7">
    <source>
        <dbReference type="EMBL" id="MPY11889.1"/>
    </source>
</evidence>
<dbReference type="InterPro" id="IPR005814">
    <property type="entry name" value="Aminotrans_3"/>
</dbReference>
<feature type="modified residue" description="N6-(pyridoxal phosphate)lysine" evidence="5">
    <location>
        <position position="304"/>
    </location>
</feature>
<feature type="binding site" evidence="5">
    <location>
        <begin position="160"/>
        <end position="161"/>
    </location>
    <ligand>
        <name>pyridoxal 5'-phosphate</name>
        <dbReference type="ChEBI" id="CHEBI:597326"/>
    </ligand>
</feature>
<dbReference type="InterPro" id="IPR015424">
    <property type="entry name" value="PyrdxlP-dep_Trfase"/>
</dbReference>
<dbReference type="HAMAP" id="MF_01107">
    <property type="entry name" value="ArgD_aminotrans_3"/>
    <property type="match status" value="1"/>
</dbReference>
<dbReference type="Proteomes" id="UP000326464">
    <property type="component" value="Unassembled WGS sequence"/>
</dbReference>
<keyword evidence="5" id="KW-0963">Cytoplasm</keyword>
<dbReference type="PANTHER" id="PTHR11986">
    <property type="entry name" value="AMINOTRANSFERASE CLASS III"/>
    <property type="match status" value="1"/>
</dbReference>
<dbReference type="InterPro" id="IPR050103">
    <property type="entry name" value="Class-III_PLP-dep_AT"/>
</dbReference>
<dbReference type="SUPFAM" id="SSF53383">
    <property type="entry name" value="PLP-dependent transferases"/>
    <property type="match status" value="1"/>
</dbReference>
<dbReference type="InterPro" id="IPR004636">
    <property type="entry name" value="AcOrn/SuccOrn_fam"/>
</dbReference>
<dbReference type="EC" id="2.6.1.11" evidence="5"/>
<keyword evidence="4 5" id="KW-0663">Pyridoxal phosphate</keyword>
<evidence type="ECO:0000256" key="6">
    <source>
        <dbReference type="SAM" id="MobiDB-lite"/>
    </source>
</evidence>
<dbReference type="GO" id="GO:0005737">
    <property type="term" value="C:cytoplasm"/>
    <property type="evidence" value="ECO:0007669"/>
    <property type="project" value="UniProtKB-SubCell"/>
</dbReference>
<dbReference type="GO" id="GO:0042802">
    <property type="term" value="F:identical protein binding"/>
    <property type="evidence" value="ECO:0007669"/>
    <property type="project" value="TreeGrafter"/>
</dbReference>
<feature type="binding site" evidence="5">
    <location>
        <position position="189"/>
    </location>
    <ligand>
        <name>pyridoxal 5'-phosphate</name>
        <dbReference type="ChEBI" id="CHEBI:597326"/>
    </ligand>
</feature>
<evidence type="ECO:0000256" key="4">
    <source>
        <dbReference type="ARBA" id="ARBA00022898"/>
    </source>
</evidence>
<reference evidence="8" key="1">
    <citation type="submission" date="2019-07" db="EMBL/GenBank/DDBJ databases">
        <title>Arthrobacter KR32 sp. nov., isolated from mountain cheese made of cows milk.</title>
        <authorList>
            <person name="Flegler A."/>
        </authorList>
    </citation>
    <scope>NUCLEOTIDE SEQUENCE [LARGE SCALE GENOMIC DNA]</scope>
    <source>
        <strain evidence="8">KR32</strain>
    </source>
</reference>
<protein>
    <recommendedName>
        <fullName evidence="5">Acetylornithine aminotransferase</fullName>
        <shortName evidence="5">ACOAT</shortName>
        <ecNumber evidence="5">2.6.1.11</ecNumber>
    </recommendedName>
</protein>
<dbReference type="GO" id="GO:0030170">
    <property type="term" value="F:pyridoxal phosphate binding"/>
    <property type="evidence" value="ECO:0007669"/>
    <property type="project" value="InterPro"/>
</dbReference>
<dbReference type="UniPathway" id="UPA00068">
    <property type="reaction ID" value="UER00109"/>
</dbReference>
<keyword evidence="5" id="KW-0055">Arginine biosynthesis</keyword>
<dbReference type="Gene3D" id="3.40.640.10">
    <property type="entry name" value="Type I PLP-dependent aspartate aminotransferase-like (Major domain)"/>
    <property type="match status" value="1"/>
</dbReference>
<keyword evidence="1 5" id="KW-0032">Aminotransferase</keyword>
<organism evidence="7 8">
    <name type="scientific">Arthrobacter bussei</name>
    <dbReference type="NCBI Taxonomy" id="2594179"/>
    <lineage>
        <taxon>Bacteria</taxon>
        <taxon>Bacillati</taxon>
        <taxon>Actinomycetota</taxon>
        <taxon>Actinomycetes</taxon>
        <taxon>Micrococcales</taxon>
        <taxon>Micrococcaceae</taxon>
        <taxon>Arthrobacter</taxon>
    </lineage>
</organism>
<evidence type="ECO:0000256" key="3">
    <source>
        <dbReference type="ARBA" id="ARBA00022679"/>
    </source>
</evidence>
<comment type="subcellular location">
    <subcellularLocation>
        <location evidence="5">Cytoplasm</location>
    </subcellularLocation>
</comment>
<feature type="binding site" evidence="5">
    <location>
        <begin position="274"/>
        <end position="277"/>
    </location>
    <ligand>
        <name>pyridoxal 5'-phosphate</name>
        <dbReference type="ChEBI" id="CHEBI:597326"/>
    </ligand>
</feature>
<evidence type="ECO:0000313" key="8">
    <source>
        <dbReference type="Proteomes" id="UP000326464"/>
    </source>
</evidence>
<feature type="compositionally biased region" description="Low complexity" evidence="6">
    <location>
        <begin position="1"/>
        <end position="17"/>
    </location>
</feature>
<comment type="miscellaneous">
    <text evidence="5">May also have succinyldiaminopimelate aminotransferase activity, thus carrying out the corresponding step in lysine biosynthesis.</text>
</comment>
<comment type="similarity">
    <text evidence="5">Belongs to the class-III pyridoxal-phosphate-dependent aminotransferase family. ArgD subfamily.</text>
</comment>
<dbReference type="InterPro" id="IPR015421">
    <property type="entry name" value="PyrdxlP-dep_Trfase_major"/>
</dbReference>
<dbReference type="NCBIfam" id="TIGR00707">
    <property type="entry name" value="argD"/>
    <property type="match status" value="1"/>
</dbReference>